<dbReference type="Gene3D" id="2.40.128.410">
    <property type="match status" value="1"/>
</dbReference>
<evidence type="ECO:0000256" key="2">
    <source>
        <dbReference type="SAM" id="SignalP"/>
    </source>
</evidence>
<gene>
    <name evidence="3" type="ORF">NMU02_12320</name>
</gene>
<dbReference type="EMBL" id="JANDHW010000015">
    <property type="protein sequence ID" value="MCP9612876.1"/>
    <property type="molecule type" value="Genomic_DNA"/>
</dbReference>
<name>A0ABT1MNL1_9BACT</name>
<dbReference type="PROSITE" id="PS51257">
    <property type="entry name" value="PROKAR_LIPOPROTEIN"/>
    <property type="match status" value="1"/>
</dbReference>
<dbReference type="Proteomes" id="UP001205603">
    <property type="component" value="Unassembled WGS sequence"/>
</dbReference>
<keyword evidence="2" id="KW-0732">Signal</keyword>
<protein>
    <submittedName>
        <fullName evidence="3">DUF4251 domain-containing protein</fullName>
    </submittedName>
</protein>
<keyword evidence="1" id="KW-0175">Coiled coil</keyword>
<comment type="caution">
    <text evidence="3">The sequence shown here is derived from an EMBL/GenBank/DDBJ whole genome shotgun (WGS) entry which is preliminary data.</text>
</comment>
<feature type="coiled-coil region" evidence="1">
    <location>
        <begin position="18"/>
        <end position="45"/>
    </location>
</feature>
<sequence length="184" mass="19907">MKKTILFTLLAIFACLSNIQAQNTKEDARQEKKDAEKAYNELLYQQAKLAIDNKKFVLEADQVMFKYGNTAFVSSNTNFVGLDGDNAVVQVAFNIPASGPNGLGGITVDGKASNIKTKTDKKGNIILSMNVMGVGISAQINITLYNGSNSAMVDISPNFSSNRFRLSGKIIPLSQSTVFKGRSL</sequence>
<evidence type="ECO:0000313" key="3">
    <source>
        <dbReference type="EMBL" id="MCP9612876.1"/>
    </source>
</evidence>
<dbReference type="InterPro" id="IPR025347">
    <property type="entry name" value="DUF4251"/>
</dbReference>
<feature type="signal peptide" evidence="2">
    <location>
        <begin position="1"/>
        <end position="21"/>
    </location>
</feature>
<keyword evidence="4" id="KW-1185">Reference proteome</keyword>
<evidence type="ECO:0000256" key="1">
    <source>
        <dbReference type="SAM" id="Coils"/>
    </source>
</evidence>
<reference evidence="3 4" key="1">
    <citation type="submission" date="2022-07" db="EMBL/GenBank/DDBJ databases">
        <title>Fecal culturing of patients with breast cancer.</title>
        <authorList>
            <person name="Teng N.M.Y."/>
            <person name="Kiu R."/>
            <person name="Evans R."/>
            <person name="Baker D.J."/>
            <person name="Zenner C."/>
            <person name="Robinson S.D."/>
            <person name="Hall L.J."/>
        </authorList>
    </citation>
    <scope>NUCLEOTIDE SEQUENCE [LARGE SCALE GENOMIC DNA]</scope>
    <source>
        <strain evidence="3 4">LH1063</strain>
    </source>
</reference>
<accession>A0ABT1MNL1</accession>
<proteinExistence type="predicted"/>
<feature type="chain" id="PRO_5045446231" evidence="2">
    <location>
        <begin position="22"/>
        <end position="184"/>
    </location>
</feature>
<organism evidence="3 4">
    <name type="scientific">Coprobacter tertius</name>
    <dbReference type="NCBI Taxonomy" id="2944915"/>
    <lineage>
        <taxon>Bacteria</taxon>
        <taxon>Pseudomonadati</taxon>
        <taxon>Bacteroidota</taxon>
        <taxon>Bacteroidia</taxon>
        <taxon>Bacteroidales</taxon>
        <taxon>Barnesiellaceae</taxon>
        <taxon>Coprobacter</taxon>
    </lineage>
</organism>
<dbReference type="Pfam" id="PF14059">
    <property type="entry name" value="DUF4251"/>
    <property type="match status" value="1"/>
</dbReference>
<evidence type="ECO:0000313" key="4">
    <source>
        <dbReference type="Proteomes" id="UP001205603"/>
    </source>
</evidence>
<dbReference type="RefSeq" id="WP_255028251.1">
    <property type="nucleotide sequence ID" value="NZ_JANDHW010000015.1"/>
</dbReference>